<evidence type="ECO:0000313" key="1">
    <source>
        <dbReference type="EMBL" id="KAK7274776.1"/>
    </source>
</evidence>
<name>A0AAN9FG83_CROPI</name>
<dbReference type="EMBL" id="JAYWIO010000003">
    <property type="protein sequence ID" value="KAK7274776.1"/>
    <property type="molecule type" value="Genomic_DNA"/>
</dbReference>
<protein>
    <submittedName>
        <fullName evidence="1">Uncharacterized protein</fullName>
    </submittedName>
</protein>
<comment type="caution">
    <text evidence="1">The sequence shown here is derived from an EMBL/GenBank/DDBJ whole genome shotgun (WGS) entry which is preliminary data.</text>
</comment>
<organism evidence="1 2">
    <name type="scientific">Crotalaria pallida</name>
    <name type="common">Smooth rattlebox</name>
    <name type="synonym">Crotalaria striata</name>
    <dbReference type="NCBI Taxonomy" id="3830"/>
    <lineage>
        <taxon>Eukaryota</taxon>
        <taxon>Viridiplantae</taxon>
        <taxon>Streptophyta</taxon>
        <taxon>Embryophyta</taxon>
        <taxon>Tracheophyta</taxon>
        <taxon>Spermatophyta</taxon>
        <taxon>Magnoliopsida</taxon>
        <taxon>eudicotyledons</taxon>
        <taxon>Gunneridae</taxon>
        <taxon>Pentapetalae</taxon>
        <taxon>rosids</taxon>
        <taxon>fabids</taxon>
        <taxon>Fabales</taxon>
        <taxon>Fabaceae</taxon>
        <taxon>Papilionoideae</taxon>
        <taxon>50 kb inversion clade</taxon>
        <taxon>genistoids sensu lato</taxon>
        <taxon>core genistoids</taxon>
        <taxon>Crotalarieae</taxon>
        <taxon>Crotalaria</taxon>
    </lineage>
</organism>
<reference evidence="1 2" key="1">
    <citation type="submission" date="2024-01" db="EMBL/GenBank/DDBJ databases">
        <title>The genomes of 5 underutilized Papilionoideae crops provide insights into root nodulation and disease resistanc.</title>
        <authorList>
            <person name="Yuan L."/>
        </authorList>
    </citation>
    <scope>NUCLEOTIDE SEQUENCE [LARGE SCALE GENOMIC DNA]</scope>
    <source>
        <strain evidence="1">ZHUSHIDOU_FW_LH</strain>
        <tissue evidence="1">Leaf</tissue>
    </source>
</reference>
<accession>A0AAN9FG83</accession>
<gene>
    <name evidence="1" type="ORF">RIF29_15875</name>
</gene>
<dbReference type="Proteomes" id="UP001372338">
    <property type="component" value="Unassembled WGS sequence"/>
</dbReference>
<dbReference type="AlphaFoldDB" id="A0AAN9FG83"/>
<proteinExistence type="predicted"/>
<sequence length="108" mass="12111">MARGLKQVGARFEDAALGVKPSWDCPWICAKFEGHEINSHIEVDLEIFDETCDLAQAVHAMARNLEFPSDLQQMEALDFARDSWEEDEEPGLGHVCGCDLLHLEGEKP</sequence>
<keyword evidence="2" id="KW-1185">Reference proteome</keyword>
<evidence type="ECO:0000313" key="2">
    <source>
        <dbReference type="Proteomes" id="UP001372338"/>
    </source>
</evidence>